<dbReference type="EMBL" id="ABEU02000001">
    <property type="status" value="NOT_ANNOTATED_CDS"/>
    <property type="molecule type" value="Genomic_DNA"/>
</dbReference>
<dbReference type="EnsemblPlants" id="Pp3c1_31300V3.2">
    <property type="protein sequence ID" value="PAC:32968886.CDS.1"/>
    <property type="gene ID" value="Pp3c1_31300"/>
</dbReference>
<evidence type="ECO:0000313" key="2">
    <source>
        <dbReference type="Proteomes" id="UP000006727"/>
    </source>
</evidence>
<protein>
    <submittedName>
        <fullName evidence="1">Uncharacterized protein</fullName>
    </submittedName>
</protein>
<proteinExistence type="predicted"/>
<dbReference type="AlphaFoldDB" id="A0A7I3ZP22"/>
<name>A0A7I3ZP22_PHYPA</name>
<dbReference type="Gramene" id="Pp3c1_31300V3.2">
    <property type="protein sequence ID" value="PAC:32968886.CDS.1"/>
    <property type="gene ID" value="Pp3c1_31300"/>
</dbReference>
<reference evidence="1 2" key="2">
    <citation type="journal article" date="2018" name="Plant J.">
        <title>The Physcomitrella patens chromosome-scale assembly reveals moss genome structure and evolution.</title>
        <authorList>
            <person name="Lang D."/>
            <person name="Ullrich K.K."/>
            <person name="Murat F."/>
            <person name="Fuchs J."/>
            <person name="Jenkins J."/>
            <person name="Haas F.B."/>
            <person name="Piednoel M."/>
            <person name="Gundlach H."/>
            <person name="Van Bel M."/>
            <person name="Meyberg R."/>
            <person name="Vives C."/>
            <person name="Morata J."/>
            <person name="Symeonidi A."/>
            <person name="Hiss M."/>
            <person name="Muchero W."/>
            <person name="Kamisugi Y."/>
            <person name="Saleh O."/>
            <person name="Blanc G."/>
            <person name="Decker E.L."/>
            <person name="van Gessel N."/>
            <person name="Grimwood J."/>
            <person name="Hayes R.D."/>
            <person name="Graham S.W."/>
            <person name="Gunter L.E."/>
            <person name="McDaniel S.F."/>
            <person name="Hoernstein S.N.W."/>
            <person name="Larsson A."/>
            <person name="Li F.W."/>
            <person name="Perroud P.F."/>
            <person name="Phillips J."/>
            <person name="Ranjan P."/>
            <person name="Rokshar D.S."/>
            <person name="Rothfels C.J."/>
            <person name="Schneider L."/>
            <person name="Shu S."/>
            <person name="Stevenson D.W."/>
            <person name="Thummler F."/>
            <person name="Tillich M."/>
            <person name="Villarreal Aguilar J.C."/>
            <person name="Widiez T."/>
            <person name="Wong G.K."/>
            <person name="Wymore A."/>
            <person name="Zhang Y."/>
            <person name="Zimmer A.D."/>
            <person name="Quatrano R.S."/>
            <person name="Mayer K.F.X."/>
            <person name="Goodstein D."/>
            <person name="Casacuberta J.M."/>
            <person name="Vandepoele K."/>
            <person name="Reski R."/>
            <person name="Cuming A.C."/>
            <person name="Tuskan G.A."/>
            <person name="Maumus F."/>
            <person name="Salse J."/>
            <person name="Schmutz J."/>
            <person name="Rensing S.A."/>
        </authorList>
    </citation>
    <scope>NUCLEOTIDE SEQUENCE [LARGE SCALE GENOMIC DNA]</scope>
    <source>
        <strain evidence="1 2">cv. Gransden 2004</strain>
    </source>
</reference>
<accession>A0A7I3ZP22</accession>
<dbReference type="InParanoid" id="A0A7I3ZP22"/>
<organism evidence="1 2">
    <name type="scientific">Physcomitrium patens</name>
    <name type="common">Spreading-leaved earth moss</name>
    <name type="synonym">Physcomitrella patens</name>
    <dbReference type="NCBI Taxonomy" id="3218"/>
    <lineage>
        <taxon>Eukaryota</taxon>
        <taxon>Viridiplantae</taxon>
        <taxon>Streptophyta</taxon>
        <taxon>Embryophyta</taxon>
        <taxon>Bryophyta</taxon>
        <taxon>Bryophytina</taxon>
        <taxon>Bryopsida</taxon>
        <taxon>Funariidae</taxon>
        <taxon>Funariales</taxon>
        <taxon>Funariaceae</taxon>
        <taxon>Physcomitrium</taxon>
    </lineage>
</organism>
<keyword evidence="2" id="KW-1185">Reference proteome</keyword>
<dbReference type="Proteomes" id="UP000006727">
    <property type="component" value="Chromosome 1"/>
</dbReference>
<reference evidence="1" key="3">
    <citation type="submission" date="2020-12" db="UniProtKB">
        <authorList>
            <consortium name="EnsemblPlants"/>
        </authorList>
    </citation>
    <scope>IDENTIFICATION</scope>
</reference>
<sequence length="71" mass="8193">MEGRRDLGTRDPDTSSSLLTHIHTNKWTPLTSSLAAVAATADENDRYLRRRRRLTHGAARLERVRARLRRL</sequence>
<evidence type="ECO:0000313" key="1">
    <source>
        <dbReference type="EnsemblPlants" id="PAC:32968886.CDS.1"/>
    </source>
</evidence>
<reference evidence="1 2" key="1">
    <citation type="journal article" date="2008" name="Science">
        <title>The Physcomitrella genome reveals evolutionary insights into the conquest of land by plants.</title>
        <authorList>
            <person name="Rensing S."/>
            <person name="Lang D."/>
            <person name="Zimmer A."/>
            <person name="Terry A."/>
            <person name="Salamov A."/>
            <person name="Shapiro H."/>
            <person name="Nishiyama T."/>
            <person name="Perroud P.-F."/>
            <person name="Lindquist E."/>
            <person name="Kamisugi Y."/>
            <person name="Tanahashi T."/>
            <person name="Sakakibara K."/>
            <person name="Fujita T."/>
            <person name="Oishi K."/>
            <person name="Shin-I T."/>
            <person name="Kuroki Y."/>
            <person name="Toyoda A."/>
            <person name="Suzuki Y."/>
            <person name="Hashimoto A."/>
            <person name="Yamaguchi K."/>
            <person name="Sugano A."/>
            <person name="Kohara Y."/>
            <person name="Fujiyama A."/>
            <person name="Anterola A."/>
            <person name="Aoki S."/>
            <person name="Ashton N."/>
            <person name="Barbazuk W.B."/>
            <person name="Barker E."/>
            <person name="Bennetzen J."/>
            <person name="Bezanilla M."/>
            <person name="Blankenship R."/>
            <person name="Cho S.H."/>
            <person name="Dutcher S."/>
            <person name="Estelle M."/>
            <person name="Fawcett J.A."/>
            <person name="Gundlach H."/>
            <person name="Hanada K."/>
            <person name="Heyl A."/>
            <person name="Hicks K.A."/>
            <person name="Hugh J."/>
            <person name="Lohr M."/>
            <person name="Mayer K."/>
            <person name="Melkozernov A."/>
            <person name="Murata T."/>
            <person name="Nelson D."/>
            <person name="Pils B."/>
            <person name="Prigge M."/>
            <person name="Reiss B."/>
            <person name="Renner T."/>
            <person name="Rombauts S."/>
            <person name="Rushton P."/>
            <person name="Sanderfoot A."/>
            <person name="Schween G."/>
            <person name="Shiu S.-H."/>
            <person name="Stueber K."/>
            <person name="Theodoulou F.L."/>
            <person name="Tu H."/>
            <person name="Van de Peer Y."/>
            <person name="Verrier P.J."/>
            <person name="Waters E."/>
            <person name="Wood A."/>
            <person name="Yang L."/>
            <person name="Cove D."/>
            <person name="Cuming A."/>
            <person name="Hasebe M."/>
            <person name="Lucas S."/>
            <person name="Mishler D.B."/>
            <person name="Reski R."/>
            <person name="Grigoriev I."/>
            <person name="Quatrano R.S."/>
            <person name="Boore J.L."/>
        </authorList>
    </citation>
    <scope>NUCLEOTIDE SEQUENCE [LARGE SCALE GENOMIC DNA]</scope>
    <source>
        <strain evidence="1 2">cv. Gransden 2004</strain>
    </source>
</reference>